<dbReference type="EMBL" id="JBJQND010000005">
    <property type="protein sequence ID" value="KAL3877030.1"/>
    <property type="molecule type" value="Genomic_DNA"/>
</dbReference>
<protein>
    <submittedName>
        <fullName evidence="3">Uncharacterized protein</fullName>
    </submittedName>
</protein>
<gene>
    <name evidence="2" type="ORF">ACJMK2_034781</name>
    <name evidence="3" type="ORF">ACJMK2_034786</name>
</gene>
<comment type="caution">
    <text evidence="3">The sequence shown here is derived from an EMBL/GenBank/DDBJ whole genome shotgun (WGS) entry which is preliminary data.</text>
</comment>
<dbReference type="EMBL" id="JBJQND010000005">
    <property type="protein sequence ID" value="KAL3877025.1"/>
    <property type="molecule type" value="Genomic_DNA"/>
</dbReference>
<evidence type="ECO:0000313" key="2">
    <source>
        <dbReference type="EMBL" id="KAL3877025.1"/>
    </source>
</evidence>
<organism evidence="3 4">
    <name type="scientific">Sinanodonta woodiana</name>
    <name type="common">Chinese pond mussel</name>
    <name type="synonym">Anodonta woodiana</name>
    <dbReference type="NCBI Taxonomy" id="1069815"/>
    <lineage>
        <taxon>Eukaryota</taxon>
        <taxon>Metazoa</taxon>
        <taxon>Spiralia</taxon>
        <taxon>Lophotrochozoa</taxon>
        <taxon>Mollusca</taxon>
        <taxon>Bivalvia</taxon>
        <taxon>Autobranchia</taxon>
        <taxon>Heteroconchia</taxon>
        <taxon>Palaeoheterodonta</taxon>
        <taxon>Unionida</taxon>
        <taxon>Unionoidea</taxon>
        <taxon>Unionidae</taxon>
        <taxon>Unioninae</taxon>
        <taxon>Sinanodonta</taxon>
    </lineage>
</organism>
<keyword evidence="4" id="KW-1185">Reference proteome</keyword>
<sequence>MEYQRKCVIIFLLLTLSIYISAEHIIDVELENLEKDHPWTGIRSVYRQNASRGGSLHLYETDAIIVKLCPDGPMTVSVENVSYSNDGTSDTLQVLENRNVLGTFTTYQQSNWGEYWNVFLSSGPLGIFYADAQPINLTLSVTYADCFGIELDKIVLKVNKSVDQSVFICGYELIEGPKKSECMPTKSNDTVVIHASSTLQTTTLTSATVERQTTISTAKVVTESSSTMQPIVTTKQDNVVSSTAVSSTTNQQRKVYEVMVKQKSSRTKCLDRKNINIEFYVPTIVGTTIISRKDNAFETSSDERSRHENDDNKCDNVIWQLGHPDNSGKEFSNAIPNGDVEFTIVEEKAEAKKFPGVIQTDKTHKIVVRYTLGYTKQLESGSSVFFTLGLARLNKNINIGVQYYHRGKKDTKIYTHEFSPKLSVMRLVIPARTISPSLENQIHIYFPNASDVPIEIDFMRLDYILNETRSRNVLLHEDNVYRIRGAQYVRKPKVNDMSDEGMNVTIGKDTTSDIEKLVIYHRQNSKGKYSAILAIDENGEFSPYRENQQGPKTEKEMVDVSALIFAGVDGTGKTTANPISRLEINPSTMNINVTYEDGSTLNLLVRSTTAGTQIVVNEARFPGSVNSSLSFVSTYVSEYASSVNQMIVDGLKNVHVLSEEINNISGSTFTFQKTSQGRPNKTGQVIEVRF</sequence>
<reference evidence="3 4" key="1">
    <citation type="submission" date="2024-11" db="EMBL/GenBank/DDBJ databases">
        <title>Chromosome-level genome assembly of the freshwater bivalve Anodonta woodiana.</title>
        <authorList>
            <person name="Chen X."/>
        </authorList>
    </citation>
    <scope>NUCLEOTIDE SEQUENCE [LARGE SCALE GENOMIC DNA]</scope>
    <source>
        <strain evidence="3">MN2024</strain>
        <tissue evidence="3">Gills</tissue>
    </source>
</reference>
<feature type="chain" id="PRO_5044725227" evidence="1">
    <location>
        <begin position="23"/>
        <end position="690"/>
    </location>
</feature>
<evidence type="ECO:0000313" key="3">
    <source>
        <dbReference type="EMBL" id="KAL3877030.1"/>
    </source>
</evidence>
<dbReference type="AlphaFoldDB" id="A0ABD3WWU0"/>
<proteinExistence type="predicted"/>
<accession>A0ABD3WWU0</accession>
<dbReference type="Proteomes" id="UP001634394">
    <property type="component" value="Unassembled WGS sequence"/>
</dbReference>
<evidence type="ECO:0000256" key="1">
    <source>
        <dbReference type="SAM" id="SignalP"/>
    </source>
</evidence>
<keyword evidence="1" id="KW-0732">Signal</keyword>
<name>A0ABD3WWU0_SINWO</name>
<feature type="signal peptide" evidence="1">
    <location>
        <begin position="1"/>
        <end position="22"/>
    </location>
</feature>
<evidence type="ECO:0000313" key="4">
    <source>
        <dbReference type="Proteomes" id="UP001634394"/>
    </source>
</evidence>